<dbReference type="KEGG" id="mdu:MDUV_39390"/>
<dbReference type="Gene3D" id="3.90.1200.10">
    <property type="match status" value="1"/>
</dbReference>
<dbReference type="CDD" id="cd05154">
    <property type="entry name" value="ACAD10_11_N-like"/>
    <property type="match status" value="1"/>
</dbReference>
<reference evidence="1 2" key="1">
    <citation type="journal article" date="2019" name="Emerg. Microbes Infect.">
        <title>Comprehensive subspecies identification of 175 nontuberculous mycobacteria species based on 7547 genomic profiles.</title>
        <authorList>
            <person name="Matsumoto Y."/>
            <person name="Kinjo T."/>
            <person name="Motooka D."/>
            <person name="Nabeya D."/>
            <person name="Jung N."/>
            <person name="Uechi K."/>
            <person name="Horii T."/>
            <person name="Iida T."/>
            <person name="Fujita J."/>
            <person name="Nakamura S."/>
        </authorList>
    </citation>
    <scope>NUCLEOTIDE SEQUENCE [LARGE SCALE GENOMIC DNA]</scope>
    <source>
        <strain evidence="1 2">JCM 6396</strain>
    </source>
</reference>
<dbReference type="Pfam" id="PF01636">
    <property type="entry name" value="APH"/>
    <property type="match status" value="1"/>
</dbReference>
<gene>
    <name evidence="1" type="ORF">MDUV_39390</name>
</gene>
<dbReference type="PANTHER" id="PTHR21310:SF40">
    <property type="entry name" value="AMINOGLYCOSIDE PHOSPHOTRANSFERASE DOMAIN-CONTAINING PROTEIN-RELATED"/>
    <property type="match status" value="1"/>
</dbReference>
<dbReference type="SUPFAM" id="SSF56112">
    <property type="entry name" value="Protein kinase-like (PK-like)"/>
    <property type="match status" value="1"/>
</dbReference>
<dbReference type="PANTHER" id="PTHR21310">
    <property type="entry name" value="AMINOGLYCOSIDE PHOSPHOTRANSFERASE-RELATED-RELATED"/>
    <property type="match status" value="1"/>
</dbReference>
<dbReference type="EMBL" id="AP022563">
    <property type="protein sequence ID" value="BBX19079.1"/>
    <property type="molecule type" value="Genomic_DNA"/>
</dbReference>
<dbReference type="GO" id="GO:0016740">
    <property type="term" value="F:transferase activity"/>
    <property type="evidence" value="ECO:0007669"/>
    <property type="project" value="UniProtKB-KW"/>
</dbReference>
<accession>A0A7I7K6D4</accession>
<evidence type="ECO:0000313" key="2">
    <source>
        <dbReference type="Proteomes" id="UP000467006"/>
    </source>
</evidence>
<protein>
    <submittedName>
        <fullName evidence="1">Aminoglycoside phosphotransferase</fullName>
    </submittedName>
</protein>
<evidence type="ECO:0000313" key="1">
    <source>
        <dbReference type="EMBL" id="BBX19079.1"/>
    </source>
</evidence>
<name>A0A7I7K6D4_9MYCO</name>
<keyword evidence="2" id="KW-1185">Reference proteome</keyword>
<dbReference type="Gene3D" id="3.30.200.20">
    <property type="entry name" value="Phosphorylase Kinase, domain 1"/>
    <property type="match status" value="1"/>
</dbReference>
<proteinExistence type="predicted"/>
<dbReference type="OrthoDB" id="4524027at2"/>
<dbReference type="Proteomes" id="UP000467006">
    <property type="component" value="Chromosome"/>
</dbReference>
<dbReference type="AlphaFoldDB" id="A0A7I7K6D4"/>
<keyword evidence="1" id="KW-0808">Transferase</keyword>
<dbReference type="InterPro" id="IPR051678">
    <property type="entry name" value="AGP_Transferase"/>
</dbReference>
<sequence>MAELSVEVPAALTARLARLGVGGLEPLTGGASSLTYHGVLDTRPVVVKVAPAGVTPVAHRDVLRQARLLKALQGSDVPVPHVVLEDPGDPPDIPPLFAMTLLDGECVEPLFDVHADLPSGGTVAARFRGAAAVLARLHRVDPAAVGLGDEPVLDPSDEVERWSRTLETVDQALVPGWPETRSLLQATLPAPARPAIVHGDFRLGNLLAVGPEITAVIDWEIWSLGDPRIDLGWFLINSDPQTYRRPVPDLPVPRTTDLIAVYRAESGGTVEDLEWFCALACFKSAATWSLIIKHNRRRHAPDPDLEAMGAALPRLLARAQKLIEAARRAGRDRPPR</sequence>
<dbReference type="InterPro" id="IPR041726">
    <property type="entry name" value="ACAD10_11_N"/>
</dbReference>
<dbReference type="InterPro" id="IPR011009">
    <property type="entry name" value="Kinase-like_dom_sf"/>
</dbReference>
<organism evidence="1 2">
    <name type="scientific">Mycolicibacterium duvalii</name>
    <dbReference type="NCBI Taxonomy" id="39688"/>
    <lineage>
        <taxon>Bacteria</taxon>
        <taxon>Bacillati</taxon>
        <taxon>Actinomycetota</taxon>
        <taxon>Actinomycetes</taxon>
        <taxon>Mycobacteriales</taxon>
        <taxon>Mycobacteriaceae</taxon>
        <taxon>Mycolicibacterium</taxon>
    </lineage>
</organism>
<dbReference type="RefSeq" id="WP_098000568.1">
    <property type="nucleotide sequence ID" value="NZ_AP022563.1"/>
</dbReference>
<dbReference type="InterPro" id="IPR002575">
    <property type="entry name" value="Aminoglycoside_PTrfase"/>
</dbReference>